<evidence type="ECO:0000313" key="2">
    <source>
        <dbReference type="Proteomes" id="UP001230649"/>
    </source>
</evidence>
<name>A0ACC2X082_9TREE</name>
<gene>
    <name evidence="1" type="ORF">QFC20_000306</name>
</gene>
<keyword evidence="2" id="KW-1185">Reference proteome</keyword>
<proteinExistence type="predicted"/>
<dbReference type="Proteomes" id="UP001230649">
    <property type="component" value="Unassembled WGS sequence"/>
</dbReference>
<evidence type="ECO:0000313" key="1">
    <source>
        <dbReference type="EMBL" id="KAJ9117163.1"/>
    </source>
</evidence>
<sequence>MASFCNRCVASTSRLAPAHPLRSLASGQLATASFSTSALVQAGAKGKAPAKKIVKRQGGGFSKAKAGGAQAKQKAEAAALAIRADLIGPEPDLSGLREFTSNLTNAENVGRPTRVSQQRWDLISGFGLPSNIAKEFARDTPTTVVRESSVTIAERLVKASTESSESNRILLSGTRGCGKSTVMLQAVDSAIELDSVVIYIPQAINLINSSSPFVYNQASQTFHQPAASSKLLASILSANKTVLSTIKLEKDVVIQSSAASTGEASFAAEDALDKLVAAGAKNEALSVSALETVFEGLAAQTDVNVLLAVDEVQALFMTSEYRSPDFTLLESYALSLPRLLLDYISGRKAFARGSILTSLSFSSPRYQPSLELYTGLSGALPSPYPLTPYDRVNDYHVAHARGLEVVNVMEKLGLGEAQGIMSIWSKKGMVVHPTDELFLGKFAESGGNAREFGRGLSTTLAI</sequence>
<accession>A0ACC2X082</accession>
<protein>
    <submittedName>
        <fullName evidence="1">Uncharacterized protein</fullName>
    </submittedName>
</protein>
<comment type="caution">
    <text evidence="1">The sequence shown here is derived from an EMBL/GenBank/DDBJ whole genome shotgun (WGS) entry which is preliminary data.</text>
</comment>
<reference evidence="1" key="1">
    <citation type="submission" date="2023-04" db="EMBL/GenBank/DDBJ databases">
        <title>Draft Genome sequencing of Naganishia species isolated from polar environments using Oxford Nanopore Technology.</title>
        <authorList>
            <person name="Leo P."/>
            <person name="Venkateswaran K."/>
        </authorList>
    </citation>
    <scope>NUCLEOTIDE SEQUENCE</scope>
    <source>
        <strain evidence="1">MNA-CCFEE 5262</strain>
    </source>
</reference>
<dbReference type="EMBL" id="JASBWS010000002">
    <property type="protein sequence ID" value="KAJ9117163.1"/>
    <property type="molecule type" value="Genomic_DNA"/>
</dbReference>
<organism evidence="1 2">
    <name type="scientific">Naganishia adeliensis</name>
    <dbReference type="NCBI Taxonomy" id="92952"/>
    <lineage>
        <taxon>Eukaryota</taxon>
        <taxon>Fungi</taxon>
        <taxon>Dikarya</taxon>
        <taxon>Basidiomycota</taxon>
        <taxon>Agaricomycotina</taxon>
        <taxon>Tremellomycetes</taxon>
        <taxon>Filobasidiales</taxon>
        <taxon>Filobasidiaceae</taxon>
        <taxon>Naganishia</taxon>
    </lineage>
</organism>